<feature type="domain" description="SH2" evidence="14">
    <location>
        <begin position="573"/>
        <end position="672"/>
    </location>
</feature>
<dbReference type="GO" id="GO:0005634">
    <property type="term" value="C:nucleus"/>
    <property type="evidence" value="ECO:0007669"/>
    <property type="project" value="UniProtKB-SubCell"/>
</dbReference>
<evidence type="ECO:0000256" key="9">
    <source>
        <dbReference type="ARBA" id="ARBA00023159"/>
    </source>
</evidence>
<organism evidence="16">
    <name type="scientific">Anopheles funestus</name>
    <name type="common">African malaria mosquito</name>
    <dbReference type="NCBI Taxonomy" id="62324"/>
    <lineage>
        <taxon>Eukaryota</taxon>
        <taxon>Metazoa</taxon>
        <taxon>Ecdysozoa</taxon>
        <taxon>Arthropoda</taxon>
        <taxon>Hexapoda</taxon>
        <taxon>Insecta</taxon>
        <taxon>Pterygota</taxon>
        <taxon>Neoptera</taxon>
        <taxon>Endopterygota</taxon>
        <taxon>Diptera</taxon>
        <taxon>Nematocera</taxon>
        <taxon>Culicoidea</taxon>
        <taxon>Culicidae</taxon>
        <taxon>Anophelinae</taxon>
        <taxon>Anopheles</taxon>
    </lineage>
</organism>
<evidence type="ECO:0000256" key="5">
    <source>
        <dbReference type="ARBA" id="ARBA00022553"/>
    </source>
</evidence>
<dbReference type="InterPro" id="IPR012345">
    <property type="entry name" value="STAT_TF_DNA-bd_N"/>
</dbReference>
<evidence type="ECO:0000256" key="11">
    <source>
        <dbReference type="ARBA" id="ARBA00023242"/>
    </source>
</evidence>
<evidence type="ECO:0000256" key="8">
    <source>
        <dbReference type="ARBA" id="ARBA00023125"/>
    </source>
</evidence>
<dbReference type="InterPro" id="IPR048988">
    <property type="entry name" value="STAT_linker"/>
</dbReference>
<keyword evidence="5 13" id="KW-0597">Phosphoprotein</keyword>
<dbReference type="GO" id="GO:0003677">
    <property type="term" value="F:DNA binding"/>
    <property type="evidence" value="ECO:0007669"/>
    <property type="project" value="UniProtKB-KW"/>
</dbReference>
<keyword evidence="8 13" id="KW-0238">DNA-binding</keyword>
<dbReference type="InterPro" id="IPR001217">
    <property type="entry name" value="STAT"/>
</dbReference>
<evidence type="ECO:0000256" key="1">
    <source>
        <dbReference type="ARBA" id="ARBA00004123"/>
    </source>
</evidence>
<name>A0A182RBE2_ANOFN</name>
<dbReference type="Gene3D" id="2.60.40.630">
    <property type="entry name" value="STAT transcription factor, DNA-binding domain"/>
    <property type="match status" value="1"/>
</dbReference>
<keyword evidence="11 13" id="KW-0539">Nucleus</keyword>
<dbReference type="Pfam" id="PF00017">
    <property type="entry name" value="SH2"/>
    <property type="match status" value="1"/>
</dbReference>
<sequence>MACYPWPWLNQLQQPTLNAFCFMNNAKISVEVRDQFTNWIKSQIFNTPAYTNDQQANYELNAAKFLNQLLRKLNRMAANYSGDVSHELNKSVCMIVELFANNPVQLYQQLLECMEGQCIAYPYKCIYLADMEEAEVLETLHRLRIMVHKNENDNADMKKEHEYLAHEMKELQEFRSQLNMILNEEIQMNRGYQIAQRQDKLNDNLHTLWRKRSALINEFRHTIHMTAQLQDKVLNKYLSQWKINQRLTGSAASAMAESNLYTIQLWCESLLEIISNTKVQLTHVINTQLEGCMNLMEAPDLMTAMKDVTSLYETLIFNSFIVEKQPPQILKMNTRFDTTVRLLLGNALNIDTNQPQVTVSIISEYQAQEIQSTKKATNCTAGEFINYKGRMEYNEGTRLWSVRFNDIRLTKINRKKQPKQYVMDEKFALLFQFIVTAEQCGLVLPVWTISCPVVVIVHGCQMQRGYANIIWDNAFAKINRTPFSVPDTVCWNWLADVLSLQLNGNSDHSLTADQKYFLCEKALGCNQPFPIPNDLTIRWSQFCQEILPGRNHTFWEWFYMVMKLTREHLQKLWFDGRIIGFIQKKQADKYLTNCHPGTFLLRFSDSVLGSITIAFVHETNDGHHEILHIQPFTAYDLSIRSLADRILDYDELSHLYPYIPKHVAFQRLKKKSVRPQDTNYVATELRANLMIPSDSTPDSQLCNNQLSAASEYTCSGIDQLSFFELQDFALFSQDFE</sequence>
<gene>
    <name evidence="15" type="primary">STAT-B</name>
</gene>
<proteinExistence type="evidence at transcript level"/>
<dbReference type="SUPFAM" id="SSF55550">
    <property type="entry name" value="SH2 domain"/>
    <property type="match status" value="1"/>
</dbReference>
<dbReference type="SUPFAM" id="SSF47655">
    <property type="entry name" value="STAT"/>
    <property type="match status" value="1"/>
</dbReference>
<dbReference type="GO" id="GO:0003700">
    <property type="term" value="F:DNA-binding transcription factor activity"/>
    <property type="evidence" value="ECO:0007669"/>
    <property type="project" value="InterPro"/>
</dbReference>
<dbReference type="CDD" id="cd14801">
    <property type="entry name" value="STAT_DBD"/>
    <property type="match status" value="1"/>
</dbReference>
<dbReference type="Gene3D" id="3.30.505.10">
    <property type="entry name" value="SH2 domain"/>
    <property type="match status" value="1"/>
</dbReference>
<dbReference type="Gene3D" id="1.10.532.10">
    <property type="entry name" value="STAT transcription factor, N-terminal domain"/>
    <property type="match status" value="1"/>
</dbReference>
<dbReference type="InterPro" id="IPR036860">
    <property type="entry name" value="SH2_dom_sf"/>
</dbReference>
<evidence type="ECO:0000256" key="6">
    <source>
        <dbReference type="ARBA" id="ARBA00022999"/>
    </source>
</evidence>
<evidence type="ECO:0000256" key="12">
    <source>
        <dbReference type="PROSITE-ProRule" id="PRU00191"/>
    </source>
</evidence>
<dbReference type="Pfam" id="PF01017">
    <property type="entry name" value="STAT_alpha"/>
    <property type="match status" value="1"/>
</dbReference>
<dbReference type="SUPFAM" id="SSF49417">
    <property type="entry name" value="p53-like transcription factors"/>
    <property type="match status" value="1"/>
</dbReference>
<dbReference type="Pfam" id="PF21354">
    <property type="entry name" value="STAT_linker"/>
    <property type="match status" value="1"/>
</dbReference>
<comment type="subcellular location">
    <subcellularLocation>
        <location evidence="2 13">Cytoplasm</location>
    </subcellularLocation>
    <subcellularLocation>
        <location evidence="1 13">Nucleus</location>
    </subcellularLocation>
</comment>
<dbReference type="Gene3D" id="1.10.238.10">
    <property type="entry name" value="EF-hand"/>
    <property type="match status" value="1"/>
</dbReference>
<dbReference type="VEuPathDB" id="VectorBase:AFUN2_000532"/>
<dbReference type="Gene3D" id="1.20.1050.20">
    <property type="entry name" value="STAT transcription factor, all-alpha domain"/>
    <property type="match status" value="1"/>
</dbReference>
<dbReference type="GO" id="GO:0005737">
    <property type="term" value="C:cytoplasm"/>
    <property type="evidence" value="ECO:0007669"/>
    <property type="project" value="UniProtKB-SubCell"/>
</dbReference>
<dbReference type="GO" id="GO:0007165">
    <property type="term" value="P:signal transduction"/>
    <property type="evidence" value="ECO:0007669"/>
    <property type="project" value="InterPro"/>
</dbReference>
<dbReference type="SMART" id="SM00964">
    <property type="entry name" value="STAT_int"/>
    <property type="match status" value="1"/>
</dbReference>
<reference evidence="16" key="2">
    <citation type="submission" date="2020-05" db="UniProtKB">
        <authorList>
            <consortium name="EnsemblMetazoa"/>
        </authorList>
    </citation>
    <scope>IDENTIFICATION</scope>
    <source>
        <strain evidence="16">FUMOZ</strain>
    </source>
</reference>
<evidence type="ECO:0000256" key="10">
    <source>
        <dbReference type="ARBA" id="ARBA00023163"/>
    </source>
</evidence>
<dbReference type="InterPro" id="IPR008967">
    <property type="entry name" value="p53-like_TF_DNA-bd_sf"/>
</dbReference>
<dbReference type="GO" id="GO:0006357">
    <property type="term" value="P:regulation of transcription by RNA polymerase II"/>
    <property type="evidence" value="ECO:0007669"/>
    <property type="project" value="UniProtKB-ARBA"/>
</dbReference>
<dbReference type="Pfam" id="PF02864">
    <property type="entry name" value="STAT_bind"/>
    <property type="match status" value="1"/>
</dbReference>
<keyword evidence="4 13" id="KW-0963">Cytoplasm</keyword>
<dbReference type="SMART" id="SM00252">
    <property type="entry name" value="SH2"/>
    <property type="match status" value="1"/>
</dbReference>
<dbReference type="InterPro" id="IPR036535">
    <property type="entry name" value="STAT_N_sf"/>
</dbReference>
<evidence type="ECO:0000256" key="3">
    <source>
        <dbReference type="ARBA" id="ARBA00005586"/>
    </source>
</evidence>
<dbReference type="EMBL" id="BK009270">
    <property type="protein sequence ID" value="DAA79946.1"/>
    <property type="molecule type" value="mRNA"/>
</dbReference>
<dbReference type="PANTHER" id="PTHR11801">
    <property type="entry name" value="SIGNAL TRANSDUCER AND ACTIVATOR OF TRANSCRIPTION"/>
    <property type="match status" value="1"/>
</dbReference>
<comment type="similarity">
    <text evidence="3 13">Belongs to the transcription factor STAT family.</text>
</comment>
<dbReference type="InterPro" id="IPR000980">
    <property type="entry name" value="SH2"/>
</dbReference>
<keyword evidence="7 13" id="KW-0805">Transcription regulation</keyword>
<keyword evidence="9 13" id="KW-0010">Activator</keyword>
<keyword evidence="10 13" id="KW-0804">Transcription</keyword>
<dbReference type="AlphaFoldDB" id="A0A182RBE2"/>
<evidence type="ECO:0000256" key="13">
    <source>
        <dbReference type="RuleBase" id="RU046415"/>
    </source>
</evidence>
<protein>
    <recommendedName>
        <fullName evidence="13">Signal transducer and activator of transcription</fullName>
    </recommendedName>
</protein>
<keyword evidence="6 12" id="KW-0727">SH2 domain</keyword>
<dbReference type="CDD" id="cd09919">
    <property type="entry name" value="SH2_STAT_family"/>
    <property type="match status" value="1"/>
</dbReference>
<dbReference type="InterPro" id="IPR013799">
    <property type="entry name" value="STAT_TF_prot_interaction"/>
</dbReference>
<evidence type="ECO:0000256" key="4">
    <source>
        <dbReference type="ARBA" id="ARBA00022490"/>
    </source>
</evidence>
<dbReference type="SUPFAM" id="SSF48092">
    <property type="entry name" value="Transcription factor STAT-4 N-domain"/>
    <property type="match status" value="1"/>
</dbReference>
<dbReference type="EnsemblMetazoa" id="AFUN003506-RA">
    <property type="protein sequence ID" value="AFUN003506-PA"/>
    <property type="gene ID" value="AFUN003506"/>
</dbReference>
<evidence type="ECO:0000256" key="2">
    <source>
        <dbReference type="ARBA" id="ARBA00004496"/>
    </source>
</evidence>
<dbReference type="VEuPathDB" id="VectorBase:AFUN003506"/>
<dbReference type="STRING" id="62324.A0A182RBE2"/>
<evidence type="ECO:0000313" key="15">
    <source>
        <dbReference type="EMBL" id="DAA79946.1"/>
    </source>
</evidence>
<evidence type="ECO:0000256" key="7">
    <source>
        <dbReference type="ARBA" id="ARBA00023015"/>
    </source>
</evidence>
<evidence type="ECO:0000259" key="14">
    <source>
        <dbReference type="PROSITE" id="PS50001"/>
    </source>
</evidence>
<reference evidence="15" key="1">
    <citation type="journal article" date="2016" name="Gene">
        <title>The evolutionary divergence of STAT transcription factor in different Anopheles species.</title>
        <authorList>
            <person name="Gupta K."/>
            <person name="Dhawan R."/>
            <person name="Kajla M."/>
            <person name="Misra T."/>
            <person name="Kumar S."/>
            <person name="Gupta L."/>
        </authorList>
    </citation>
    <scope>NUCLEOTIDE SEQUENCE</scope>
</reference>
<dbReference type="Pfam" id="PF02865">
    <property type="entry name" value="STAT_int"/>
    <property type="match status" value="1"/>
</dbReference>
<dbReference type="InterPro" id="IPR015988">
    <property type="entry name" value="STAT_TF_CC"/>
</dbReference>
<dbReference type="InterPro" id="IPR013800">
    <property type="entry name" value="STAT_TF_alpha"/>
</dbReference>
<dbReference type="PROSITE" id="PS50001">
    <property type="entry name" value="SH2"/>
    <property type="match status" value="1"/>
</dbReference>
<dbReference type="InterPro" id="IPR013801">
    <property type="entry name" value="STAT_TF_DNA-bd"/>
</dbReference>
<accession>A0A182RBE2</accession>
<evidence type="ECO:0000313" key="16">
    <source>
        <dbReference type="EnsemblMetazoa" id="AFUN003506-PA"/>
    </source>
</evidence>